<gene>
    <name evidence="3" type="primary">cas5c</name>
    <name evidence="3" type="ORF">H6X83_09570</name>
</gene>
<reference evidence="3 4" key="1">
    <citation type="submission" date="2020-08" db="EMBL/GenBank/DDBJ databases">
        <authorList>
            <person name="Ren C."/>
            <person name="Gu Y."/>
            <person name="Xu Y."/>
        </authorList>
    </citation>
    <scope>NUCLEOTIDE SEQUENCE [LARGE SCALE GENOMIC DNA]</scope>
    <source>
        <strain evidence="3 4">LBM18003</strain>
    </source>
</reference>
<keyword evidence="2" id="KW-0540">Nuclease</keyword>
<dbReference type="GO" id="GO:0016787">
    <property type="term" value="F:hydrolase activity"/>
    <property type="evidence" value="ECO:0007669"/>
    <property type="project" value="UniProtKB-KW"/>
</dbReference>
<comment type="similarity">
    <text evidence="2">Belongs to the CRISPR-associated protein Cas5 family. Subtype I-C/Dvulg subfamily.</text>
</comment>
<keyword evidence="1 2" id="KW-0051">Antiviral defense</keyword>
<evidence type="ECO:0000256" key="2">
    <source>
        <dbReference type="PIRNR" id="PIRNR029950"/>
    </source>
</evidence>
<dbReference type="GO" id="GO:0043571">
    <property type="term" value="P:maintenance of CRISPR repeat elements"/>
    <property type="evidence" value="ECO:0007669"/>
    <property type="project" value="UniProtKB-UniRule"/>
</dbReference>
<proteinExistence type="inferred from homology"/>
<dbReference type="GO" id="GO:0051607">
    <property type="term" value="P:defense response to virus"/>
    <property type="evidence" value="ECO:0007669"/>
    <property type="project" value="UniProtKB-UniRule"/>
</dbReference>
<dbReference type="Pfam" id="PF09704">
    <property type="entry name" value="Cas_Cas5d"/>
    <property type="match status" value="1"/>
</dbReference>
<dbReference type="NCBIfam" id="TIGR02593">
    <property type="entry name" value="CRISPR_cas5"/>
    <property type="match status" value="1"/>
</dbReference>
<evidence type="ECO:0000313" key="4">
    <source>
        <dbReference type="Proteomes" id="UP000516046"/>
    </source>
</evidence>
<dbReference type="AlphaFoldDB" id="A0A7G9WET6"/>
<sequence length="233" mass="26697">MSYGLLVETWGDYALFSRPELKTERMSYEVITPSAARGLIESVFWHPGLRVMIDRIYLLPKFGTDFAKLTEEQQKENPIKFTNIRRNEVKSKVSARSVKSMMEGGAVPMLCTSDDIVQRASTLLRDVHYVIEAHFELTEKAAPSDNEGKFKDIFRRRLERGQAYSQPYFGCRECPANFQAWQGGEIPAADITKDLGLMLYDMDYSNPQKIEPMFFHAKLEHGVMQVAGERVLK</sequence>
<protein>
    <recommendedName>
        <fullName evidence="2">pre-crRNA processing endonuclease</fullName>
        <ecNumber evidence="2">3.1.-.-</ecNumber>
    </recommendedName>
</protein>
<dbReference type="InterPro" id="IPR013422">
    <property type="entry name" value="CRISPR-assoc_prot_Cas5_N"/>
</dbReference>
<dbReference type="Proteomes" id="UP000516046">
    <property type="component" value="Chromosome"/>
</dbReference>
<dbReference type="InterPro" id="IPR010155">
    <property type="entry name" value="CRISPR-assoc_prot_Cas5d"/>
</dbReference>
<keyword evidence="2" id="KW-0255">Endonuclease</keyword>
<dbReference type="GO" id="GO:0003723">
    <property type="term" value="F:RNA binding"/>
    <property type="evidence" value="ECO:0007669"/>
    <property type="project" value="UniProtKB-UniRule"/>
</dbReference>
<keyword evidence="4" id="KW-1185">Reference proteome</keyword>
<accession>A0A7G9WET6</accession>
<dbReference type="NCBIfam" id="TIGR01876">
    <property type="entry name" value="cas_Cas5d"/>
    <property type="match status" value="1"/>
</dbReference>
<comment type="function">
    <text evidence="2">CRISPR (clustered regularly interspaced short palindromic repeat) is an adaptive immune system that provides protection against mobile genetic elements (viruses, transposable elements and conjugative plasmids). CRISPR clusters contain spacers, sequences complementary to antecedent mobile elements, and target invading nucleic acids. CRISPR clusters are transcribed and processed into CRISPR RNA (crRNA).</text>
</comment>
<dbReference type="GO" id="GO:0004519">
    <property type="term" value="F:endonuclease activity"/>
    <property type="evidence" value="ECO:0007669"/>
    <property type="project" value="UniProtKB-UniRule"/>
</dbReference>
<organism evidence="3 4">
    <name type="scientific">Caproicibacterium amylolyticum</name>
    <dbReference type="NCBI Taxonomy" id="2766537"/>
    <lineage>
        <taxon>Bacteria</taxon>
        <taxon>Bacillati</taxon>
        <taxon>Bacillota</taxon>
        <taxon>Clostridia</taxon>
        <taxon>Eubacteriales</taxon>
        <taxon>Oscillospiraceae</taxon>
        <taxon>Caproicibacterium</taxon>
    </lineage>
</organism>
<name>A0A7G9WET6_9FIRM</name>
<dbReference type="InterPro" id="IPR021124">
    <property type="entry name" value="CRISPR-assoc_prot_Cas5"/>
</dbReference>
<dbReference type="Gene3D" id="3.30.70.2660">
    <property type="match status" value="1"/>
</dbReference>
<dbReference type="EMBL" id="CP060696">
    <property type="protein sequence ID" value="QNO17198.1"/>
    <property type="molecule type" value="Genomic_DNA"/>
</dbReference>
<dbReference type="KEGG" id="caml:H6X83_09570"/>
<dbReference type="RefSeq" id="WP_212506267.1">
    <property type="nucleotide sequence ID" value="NZ_CP060696.1"/>
</dbReference>
<dbReference type="EC" id="3.1.-.-" evidence="2"/>
<keyword evidence="2" id="KW-0694">RNA-binding</keyword>
<evidence type="ECO:0000313" key="3">
    <source>
        <dbReference type="EMBL" id="QNO17198.1"/>
    </source>
</evidence>
<keyword evidence="2" id="KW-0378">Hydrolase</keyword>
<dbReference type="PIRSF" id="PIRSF029950">
    <property type="entry name" value="Cas_CT1134"/>
    <property type="match status" value="1"/>
</dbReference>
<evidence type="ECO:0000256" key="1">
    <source>
        <dbReference type="ARBA" id="ARBA00023118"/>
    </source>
</evidence>